<dbReference type="AlphaFoldDB" id="X1CYC9"/>
<protein>
    <recommendedName>
        <fullName evidence="4">Glycoside hydrolase family 127 protein</fullName>
    </recommendedName>
</protein>
<accession>X1CYC9</accession>
<proteinExistence type="predicted"/>
<evidence type="ECO:0000259" key="1">
    <source>
        <dbReference type="Pfam" id="PF07944"/>
    </source>
</evidence>
<reference evidence="3" key="1">
    <citation type="journal article" date="2014" name="Front. Microbiol.">
        <title>High frequency of phylogenetically diverse reductive dehalogenase-homologous genes in deep subseafloor sedimentary metagenomes.</title>
        <authorList>
            <person name="Kawai M."/>
            <person name="Futagami T."/>
            <person name="Toyoda A."/>
            <person name="Takaki Y."/>
            <person name="Nishi S."/>
            <person name="Hori S."/>
            <person name="Arai W."/>
            <person name="Tsubouchi T."/>
            <person name="Morono Y."/>
            <person name="Uchiyama I."/>
            <person name="Ito T."/>
            <person name="Fujiyama A."/>
            <person name="Inagaki F."/>
            <person name="Takami H."/>
        </authorList>
    </citation>
    <scope>NUCLEOTIDE SEQUENCE</scope>
    <source>
        <strain evidence="3">Expedition CK06-06</strain>
    </source>
</reference>
<dbReference type="PANTHER" id="PTHR43465:SF2">
    <property type="entry name" value="DUF1680 DOMAIN PROTEIN (AFU_ORTHOLOGUE AFUA_1G08910)"/>
    <property type="match status" value="1"/>
</dbReference>
<dbReference type="Pfam" id="PF07944">
    <property type="entry name" value="Beta-AFase-like_GH127_cat"/>
    <property type="match status" value="1"/>
</dbReference>
<dbReference type="InterPro" id="IPR049174">
    <property type="entry name" value="Beta-AFase-like"/>
</dbReference>
<comment type="caution">
    <text evidence="3">The sequence shown here is derived from an EMBL/GenBank/DDBJ whole genome shotgun (WGS) entry which is preliminary data.</text>
</comment>
<dbReference type="EMBL" id="BART01028096">
    <property type="protein sequence ID" value="GAH01030.1"/>
    <property type="molecule type" value="Genomic_DNA"/>
</dbReference>
<sequence>DVDYQSSVMSLWDNIVNKKYYVTGGVGSGETSEGFGPDYSLRHNAYCESCSSCGLIFFQYKMNLAYHDAKYADLYEETMYNALLGSLDMEGRNFYYQNPLTSAHERNSWHVCPCCVGNIPRTLLMGPTWTYVTGNDGIYVNLYIGSTINVENVAGTDVEMVQETDYPWDGKVSVIVNPEESKEFTVYIRVPDRHTSVLYKAVPEVNGLVSLSVNGEEISPEIEHGYAVINRQWEKGDKISFEVPMEVQVITSDDRVSANKGLIALRYGPLVFSV</sequence>
<name>X1CYC9_9ZZZZ</name>
<feature type="non-terminal residue" evidence="3">
    <location>
        <position position="274"/>
    </location>
</feature>
<gene>
    <name evidence="3" type="ORF">S01H4_49627</name>
</gene>
<dbReference type="PANTHER" id="PTHR43465">
    <property type="entry name" value="DUF1680 DOMAIN PROTEIN (AFU_ORTHOLOGUE AFUA_1G08910)"/>
    <property type="match status" value="1"/>
</dbReference>
<organism evidence="3">
    <name type="scientific">marine sediment metagenome</name>
    <dbReference type="NCBI Taxonomy" id="412755"/>
    <lineage>
        <taxon>unclassified sequences</taxon>
        <taxon>metagenomes</taxon>
        <taxon>ecological metagenomes</taxon>
    </lineage>
</organism>
<evidence type="ECO:0000259" key="2">
    <source>
        <dbReference type="Pfam" id="PF20736"/>
    </source>
</evidence>
<evidence type="ECO:0008006" key="4">
    <source>
        <dbReference type="Google" id="ProtNLM"/>
    </source>
</evidence>
<dbReference type="InterPro" id="IPR012878">
    <property type="entry name" value="Beta-AFase-like_GH127_cat"/>
</dbReference>
<feature type="domain" description="Non-reducing end beta-L-arabinofuranosidase-like GH127 middle" evidence="2">
    <location>
        <begin position="137"/>
        <end position="245"/>
    </location>
</feature>
<evidence type="ECO:0000313" key="3">
    <source>
        <dbReference type="EMBL" id="GAH01030.1"/>
    </source>
</evidence>
<feature type="domain" description="Non-reducing end beta-L-arabinofuranosidase-like GH127 catalytic" evidence="1">
    <location>
        <begin position="3"/>
        <end position="122"/>
    </location>
</feature>
<dbReference type="InterPro" id="IPR049046">
    <property type="entry name" value="Beta-AFase-like_GH127_middle"/>
</dbReference>
<feature type="non-terminal residue" evidence="3">
    <location>
        <position position="1"/>
    </location>
</feature>
<dbReference type="Pfam" id="PF20736">
    <property type="entry name" value="Glyco_hydro127M"/>
    <property type="match status" value="1"/>
</dbReference>